<comment type="caution">
    <text evidence="1">The sequence shown here is derived from an EMBL/GenBank/DDBJ whole genome shotgun (WGS) entry which is preliminary data.</text>
</comment>
<organism evidence="1 2">
    <name type="scientific">Diphasiastrum complanatum</name>
    <name type="common">Issler's clubmoss</name>
    <name type="synonym">Lycopodium complanatum</name>
    <dbReference type="NCBI Taxonomy" id="34168"/>
    <lineage>
        <taxon>Eukaryota</taxon>
        <taxon>Viridiplantae</taxon>
        <taxon>Streptophyta</taxon>
        <taxon>Embryophyta</taxon>
        <taxon>Tracheophyta</taxon>
        <taxon>Lycopodiopsida</taxon>
        <taxon>Lycopodiales</taxon>
        <taxon>Lycopodiaceae</taxon>
        <taxon>Lycopodioideae</taxon>
        <taxon>Diphasiastrum</taxon>
    </lineage>
</organism>
<name>A0ACC2B0D1_DIPCM</name>
<evidence type="ECO:0000313" key="2">
    <source>
        <dbReference type="Proteomes" id="UP001162992"/>
    </source>
</evidence>
<sequence>MYRERERERERESASLCTYSERARESMEMDLTMHHHSLSACTDSRTLLSTTQGRACLPSFTSTATLHSRPSKSSPLCDNFLGCSTGAFISLVKFSVVAQSSFAIKRINPLFVRRAAYDTELLAVLELASEAELCELSEILYGCSLLSPILKSVTSGNGLHSDNVSDPNLEKGGRGRDALLKRLESRFLYLAADAKATLSGRRPMYRDVLLLVRKKLNVPCSQNLATEDMEAEIFLHLLREYSRPEFIGQPAPNKLRASYINDVGTARAGQWHGYTLAAVRLGMDELCTVLLKGGGALTMSTLQKILSKELCGKMLLEYARYRLSKETLIKGRQLVAARLESHVAMLSARQGLVGAASRYLALRSMMAWVGPMLWGVFAADLVIRAVGTDYARVVRAIFTLAQIRLTRTYGWTRSDSLCKVKPL</sequence>
<proteinExistence type="predicted"/>
<dbReference type="EMBL" id="CM055109">
    <property type="protein sequence ID" value="KAJ7523243.1"/>
    <property type="molecule type" value="Genomic_DNA"/>
</dbReference>
<protein>
    <submittedName>
        <fullName evidence="1">Uncharacterized protein</fullName>
    </submittedName>
</protein>
<dbReference type="Proteomes" id="UP001162992">
    <property type="component" value="Chromosome 18"/>
</dbReference>
<accession>A0ACC2B0D1</accession>
<evidence type="ECO:0000313" key="1">
    <source>
        <dbReference type="EMBL" id="KAJ7523243.1"/>
    </source>
</evidence>
<reference evidence="2" key="1">
    <citation type="journal article" date="2024" name="Proc. Natl. Acad. Sci. U.S.A.">
        <title>Extraordinary preservation of gene collinearity over three hundred million years revealed in homosporous lycophytes.</title>
        <authorList>
            <person name="Li C."/>
            <person name="Wickell D."/>
            <person name="Kuo L.Y."/>
            <person name="Chen X."/>
            <person name="Nie B."/>
            <person name="Liao X."/>
            <person name="Peng D."/>
            <person name="Ji J."/>
            <person name="Jenkins J."/>
            <person name="Williams M."/>
            <person name="Shu S."/>
            <person name="Plott C."/>
            <person name="Barry K."/>
            <person name="Rajasekar S."/>
            <person name="Grimwood J."/>
            <person name="Han X."/>
            <person name="Sun S."/>
            <person name="Hou Z."/>
            <person name="He W."/>
            <person name="Dai G."/>
            <person name="Sun C."/>
            <person name="Schmutz J."/>
            <person name="Leebens-Mack J.H."/>
            <person name="Li F.W."/>
            <person name="Wang L."/>
        </authorList>
    </citation>
    <scope>NUCLEOTIDE SEQUENCE [LARGE SCALE GENOMIC DNA]</scope>
    <source>
        <strain evidence="2">cv. PW_Plant_1</strain>
    </source>
</reference>
<keyword evidence="2" id="KW-1185">Reference proteome</keyword>
<gene>
    <name evidence="1" type="ORF">O6H91_18G043200</name>
</gene>